<feature type="transmembrane region" description="Helical" evidence="2">
    <location>
        <begin position="264"/>
        <end position="283"/>
    </location>
</feature>
<proteinExistence type="predicted"/>
<reference evidence="4 5" key="1">
    <citation type="submission" date="2017-06" db="EMBL/GenBank/DDBJ databases">
        <authorList>
            <person name="Kim H.J."/>
            <person name="Triplett B.A."/>
        </authorList>
    </citation>
    <scope>NUCLEOTIDE SEQUENCE [LARGE SCALE GENOMIC DNA]</scope>
    <source>
        <strain evidence="4 5">U15</strain>
    </source>
</reference>
<dbReference type="EMBL" id="FZOT01000001">
    <property type="protein sequence ID" value="SNS23633.1"/>
    <property type="molecule type" value="Genomic_DNA"/>
</dbReference>
<protein>
    <submittedName>
        <fullName evidence="4">Glycosyltransferase, GT2 family</fullName>
    </submittedName>
</protein>
<dbReference type="SUPFAM" id="SSF53448">
    <property type="entry name" value="Nucleotide-diphospho-sugar transferases"/>
    <property type="match status" value="1"/>
</dbReference>
<keyword evidence="2" id="KW-0812">Transmembrane</keyword>
<dbReference type="PANTHER" id="PTHR48090:SF7">
    <property type="entry name" value="RFBJ PROTEIN"/>
    <property type="match status" value="1"/>
</dbReference>
<sequence>MKKNGMDRIQDDIVQEDRIAVVIPSYRVTRHIANVVARMPALVWRIYIVDDACPDASGKFAEETLHDPRIRVLYHAENQGVGGAVMTGYRAAIEDGAEVIVKIDGDDQMDPGLIQQFIDPILAGEADYTKGNRFFDLEEIRAMPGIRLFGNAVLSFMAKFSTGYWDLFDPTNGYTAIHADIARHLPFDRISKRYFFETDILFRLNTLRAVVVDVPMDAKYGDEVSNLKISKVAGEFLVKHIRNFGKRIFYNYYLRDMSVASVELPIGLFLFVFGVVFGGYHWIKSAEAGIATPAGTVMLAALPILVGLQMILAFVGHDVMSVPRRPRHGRRSAPRHAASTGIRSKP</sequence>
<evidence type="ECO:0000313" key="5">
    <source>
        <dbReference type="Proteomes" id="UP000198284"/>
    </source>
</evidence>
<name>A0A239CW97_9BURK</name>
<dbReference type="GO" id="GO:0016740">
    <property type="term" value="F:transferase activity"/>
    <property type="evidence" value="ECO:0007669"/>
    <property type="project" value="UniProtKB-KW"/>
</dbReference>
<evidence type="ECO:0000313" key="4">
    <source>
        <dbReference type="EMBL" id="SNS23633.1"/>
    </source>
</evidence>
<dbReference type="PANTHER" id="PTHR48090">
    <property type="entry name" value="UNDECAPRENYL-PHOSPHATE 4-DEOXY-4-FORMAMIDO-L-ARABINOSE TRANSFERASE-RELATED"/>
    <property type="match status" value="1"/>
</dbReference>
<feature type="region of interest" description="Disordered" evidence="1">
    <location>
        <begin position="324"/>
        <end position="346"/>
    </location>
</feature>
<dbReference type="Gene3D" id="3.90.550.10">
    <property type="entry name" value="Spore Coat Polysaccharide Biosynthesis Protein SpsA, Chain A"/>
    <property type="match status" value="1"/>
</dbReference>
<organism evidence="4 5">
    <name type="scientific">Noviherbaspirillum humi</name>
    <dbReference type="NCBI Taxonomy" id="1688639"/>
    <lineage>
        <taxon>Bacteria</taxon>
        <taxon>Pseudomonadati</taxon>
        <taxon>Pseudomonadota</taxon>
        <taxon>Betaproteobacteria</taxon>
        <taxon>Burkholderiales</taxon>
        <taxon>Oxalobacteraceae</taxon>
        <taxon>Noviherbaspirillum</taxon>
    </lineage>
</organism>
<keyword evidence="4" id="KW-0808">Transferase</keyword>
<accession>A0A239CW97</accession>
<keyword evidence="5" id="KW-1185">Reference proteome</keyword>
<dbReference type="InterPro" id="IPR029044">
    <property type="entry name" value="Nucleotide-diphossugar_trans"/>
</dbReference>
<dbReference type="CDD" id="cd04179">
    <property type="entry name" value="DPM_DPG-synthase_like"/>
    <property type="match status" value="1"/>
</dbReference>
<keyword evidence="2" id="KW-0472">Membrane</keyword>
<dbReference type="InterPro" id="IPR001173">
    <property type="entry name" value="Glyco_trans_2-like"/>
</dbReference>
<evidence type="ECO:0000256" key="1">
    <source>
        <dbReference type="SAM" id="MobiDB-lite"/>
    </source>
</evidence>
<gene>
    <name evidence="4" type="ORF">SAMN06265795_101652</name>
</gene>
<keyword evidence="2" id="KW-1133">Transmembrane helix</keyword>
<dbReference type="AlphaFoldDB" id="A0A239CW97"/>
<evidence type="ECO:0000256" key="2">
    <source>
        <dbReference type="SAM" id="Phobius"/>
    </source>
</evidence>
<feature type="compositionally biased region" description="Basic residues" evidence="1">
    <location>
        <begin position="324"/>
        <end position="334"/>
    </location>
</feature>
<feature type="transmembrane region" description="Helical" evidence="2">
    <location>
        <begin position="295"/>
        <end position="315"/>
    </location>
</feature>
<dbReference type="Pfam" id="PF00535">
    <property type="entry name" value="Glycos_transf_2"/>
    <property type="match status" value="1"/>
</dbReference>
<feature type="domain" description="Glycosyltransferase 2-like" evidence="3">
    <location>
        <begin position="21"/>
        <end position="183"/>
    </location>
</feature>
<dbReference type="Proteomes" id="UP000198284">
    <property type="component" value="Unassembled WGS sequence"/>
</dbReference>
<evidence type="ECO:0000259" key="3">
    <source>
        <dbReference type="Pfam" id="PF00535"/>
    </source>
</evidence>
<dbReference type="InterPro" id="IPR050256">
    <property type="entry name" value="Glycosyltransferase_2"/>
</dbReference>